<dbReference type="AlphaFoldDB" id="A0A7S3XDX3"/>
<proteinExistence type="predicted"/>
<gene>
    <name evidence="2" type="ORF">PSAL00342_LOCUS3674</name>
</gene>
<dbReference type="Pfam" id="PF11623">
    <property type="entry name" value="NdhS"/>
    <property type="match status" value="1"/>
</dbReference>
<dbReference type="PANTHER" id="PTHR35494">
    <property type="entry name" value="NAD(P)H-QUINONE OXIDOREDUCTASE SUBUNIT S, CHLOROPLASTIC"/>
    <property type="match status" value="1"/>
</dbReference>
<dbReference type="PANTHER" id="PTHR35494:SF1">
    <property type="entry name" value="NAD(P)H-QUINONE OXIDOREDUCTASE SUBUNIT S, CHLOROPLASTIC"/>
    <property type="match status" value="1"/>
</dbReference>
<reference evidence="2" key="1">
    <citation type="submission" date="2021-01" db="EMBL/GenBank/DDBJ databases">
        <authorList>
            <person name="Corre E."/>
            <person name="Pelletier E."/>
            <person name="Niang G."/>
            <person name="Scheremetjew M."/>
            <person name="Finn R."/>
            <person name="Kale V."/>
            <person name="Holt S."/>
            <person name="Cochrane G."/>
            <person name="Meng A."/>
            <person name="Brown T."/>
            <person name="Cohen L."/>
        </authorList>
    </citation>
    <scope>NUCLEOTIDE SEQUENCE</scope>
    <source>
        <strain evidence="2">CCMP1897</strain>
    </source>
</reference>
<evidence type="ECO:0000313" key="2">
    <source>
        <dbReference type="EMBL" id="CAE0609855.1"/>
    </source>
</evidence>
<evidence type="ECO:0000256" key="1">
    <source>
        <dbReference type="SAM" id="MobiDB-lite"/>
    </source>
</evidence>
<protein>
    <submittedName>
        <fullName evidence="2">Uncharacterized protein</fullName>
    </submittedName>
</protein>
<feature type="region of interest" description="Disordered" evidence="1">
    <location>
        <begin position="252"/>
        <end position="280"/>
    </location>
</feature>
<name>A0A7S3XDX3_9CHLO</name>
<sequence length="280" mass="31270">METTMAATSWTSTTRRCDAKHGMIGRWKVKTWHARPNTTRRAKTCFRNRRAGPIHAQKVDWTTLLGGRGLGAGEKSLKTEQGTEKLFEGLKESVESTKDETDVEDPKVSIDDEQGDVNLEDIYIGKGKIIKDNPNKYPSKDSVGFFENVAGGWAGGEAGLWNFRKDVEEQKRLDKLAERREKLMDAPKIKKLPQGVPMLLPGMNAKVINPENSFHEFIGIVQRVSDGYAAVLFEGGNWDKLQTFALQDLERSKTGPPMVHPKSGILVQETEEEEKPTTSG</sequence>
<accession>A0A7S3XDX3</accession>
<dbReference type="GO" id="GO:0009767">
    <property type="term" value="P:photosynthetic electron transport chain"/>
    <property type="evidence" value="ECO:0007669"/>
    <property type="project" value="InterPro"/>
</dbReference>
<dbReference type="EMBL" id="HBIS01004054">
    <property type="protein sequence ID" value="CAE0609855.1"/>
    <property type="molecule type" value="Transcribed_RNA"/>
</dbReference>
<dbReference type="Gene3D" id="2.30.30.140">
    <property type="match status" value="1"/>
</dbReference>
<organism evidence="2">
    <name type="scientific">Picocystis salinarum</name>
    <dbReference type="NCBI Taxonomy" id="88271"/>
    <lineage>
        <taxon>Eukaryota</taxon>
        <taxon>Viridiplantae</taxon>
        <taxon>Chlorophyta</taxon>
        <taxon>Picocystophyceae</taxon>
        <taxon>Picocystales</taxon>
        <taxon>Picocystaceae</taxon>
        <taxon>Picocystis</taxon>
    </lineage>
</organism>
<dbReference type="InterPro" id="IPR021659">
    <property type="entry name" value="NdhS"/>
</dbReference>